<organism evidence="2">
    <name type="scientific">hydrothermal vent metagenome</name>
    <dbReference type="NCBI Taxonomy" id="652676"/>
    <lineage>
        <taxon>unclassified sequences</taxon>
        <taxon>metagenomes</taxon>
        <taxon>ecological metagenomes</taxon>
    </lineage>
</organism>
<keyword evidence="1" id="KW-0812">Transmembrane</keyword>
<feature type="non-terminal residue" evidence="2">
    <location>
        <position position="110"/>
    </location>
</feature>
<keyword evidence="1" id="KW-0472">Membrane</keyword>
<sequence length="110" mass="12349">MNEAAQNTPKFSQNQIILAFWALISAIFVIRTFSTASIMPLIGDSDDAMRLVVVQDFLAGQGWFDKIQYRLNTPYGAPIHWSRLVDLPIAGLILIFQPFFGEFAVTLAAW</sequence>
<evidence type="ECO:0000256" key="1">
    <source>
        <dbReference type="SAM" id="Phobius"/>
    </source>
</evidence>
<feature type="transmembrane region" description="Helical" evidence="1">
    <location>
        <begin position="89"/>
        <end position="109"/>
    </location>
</feature>
<dbReference type="AlphaFoldDB" id="A0A3B0TJT6"/>
<gene>
    <name evidence="2" type="ORF">MNBD_ALPHA11-599</name>
</gene>
<proteinExistence type="predicted"/>
<protein>
    <submittedName>
        <fullName evidence="2">Uncharacterized protein</fullName>
    </submittedName>
</protein>
<reference evidence="2" key="1">
    <citation type="submission" date="2018-06" db="EMBL/GenBank/DDBJ databases">
        <authorList>
            <person name="Zhirakovskaya E."/>
        </authorList>
    </citation>
    <scope>NUCLEOTIDE SEQUENCE</scope>
</reference>
<feature type="transmembrane region" description="Helical" evidence="1">
    <location>
        <begin position="16"/>
        <end position="42"/>
    </location>
</feature>
<evidence type="ECO:0000313" key="2">
    <source>
        <dbReference type="EMBL" id="VAW13567.1"/>
    </source>
</evidence>
<name>A0A3B0TJT6_9ZZZZ</name>
<accession>A0A3B0TJT6</accession>
<keyword evidence="1" id="KW-1133">Transmembrane helix</keyword>
<dbReference type="EMBL" id="UOEQ01000015">
    <property type="protein sequence ID" value="VAW13567.1"/>
    <property type="molecule type" value="Genomic_DNA"/>
</dbReference>